<dbReference type="Proteomes" id="UP000243876">
    <property type="component" value="Unassembled WGS sequence"/>
</dbReference>
<dbReference type="GO" id="GO:0071555">
    <property type="term" value="P:cell wall organization"/>
    <property type="evidence" value="ECO:0007669"/>
    <property type="project" value="UniProtKB-KW"/>
</dbReference>
<evidence type="ECO:0000256" key="9">
    <source>
        <dbReference type="ARBA" id="ARBA00023277"/>
    </source>
</evidence>
<comment type="function">
    <text evidence="12">Glucanases play a role in cell expansion during growth, in cell-cell fusion during mating, and in spore release during sporulation. This enzyme may be involved in beta-glucan degradation. Active on laminarin and lichenan.</text>
</comment>
<organism evidence="16 17">
    <name type="scientific">Sporidiobolus salmonicolor</name>
    <name type="common">Yeast-like fungus</name>
    <name type="synonym">Sporobolomyces salmonicolor</name>
    <dbReference type="NCBI Taxonomy" id="5005"/>
    <lineage>
        <taxon>Eukaryota</taxon>
        <taxon>Fungi</taxon>
        <taxon>Dikarya</taxon>
        <taxon>Basidiomycota</taxon>
        <taxon>Pucciniomycotina</taxon>
        <taxon>Microbotryomycetes</taxon>
        <taxon>Sporidiobolales</taxon>
        <taxon>Sporidiobolaceae</taxon>
        <taxon>Sporobolomyces</taxon>
    </lineage>
</organism>
<keyword evidence="5" id="KW-1003">Cell membrane</keyword>
<keyword evidence="9" id="KW-0119">Carbohydrate metabolism</keyword>
<evidence type="ECO:0000313" key="16">
    <source>
        <dbReference type="EMBL" id="CEQ41231.1"/>
    </source>
</evidence>
<keyword evidence="7" id="KW-0472">Membrane</keyword>
<dbReference type="GO" id="GO:0042973">
    <property type="term" value="F:glucan endo-1,3-beta-D-glucosidase activity"/>
    <property type="evidence" value="ECO:0007669"/>
    <property type="project" value="UniProtKB-EC"/>
</dbReference>
<evidence type="ECO:0000256" key="7">
    <source>
        <dbReference type="ARBA" id="ARBA00023136"/>
    </source>
</evidence>
<sequence length="454" mass="48333">MAGQYPSYPSSGDYYSPQPYASGPQSHGYPSQNPYAASEVSLHAPGAIYPPAPSPTGMYEAKHDGSSQWSLDDEPLTAAAAPAAGTAAGAGYDSIAREKDNPFSADYQKKAGNGVQNGVAVGIAVWRVKANDSSSGSSTGTGKSSSSSSLQYINGTAKVVKSNPNDPSDFEKDDRLKPIFYGLAYTPYNALEPWCGATLQNVTEDIQLMSQLTTRLRTYGSACNQTQLLLQAIQDTKVNMTVWIGAYIGTNTTVNAQQQQMIIDAINIYGTDHISGITIGNECFRTQLDALKLPKTLPVGTADAGSVFTTALADGSDYIMANVHPWFGGVPIDQAAGWTWEYFTENDVAVAAKSKTPSGGAVTSYIAETGWPTASMTPENATLGAAVSGVPELQTFIDTYPCQANANNSHYFYFEPWKEEYGGVEPYWGLFDYNKILKNITFPDCAVGSANAAG</sequence>
<comment type="subcellular location">
    <subcellularLocation>
        <location evidence="2">Cell membrane</location>
        <topology evidence="2">Single-pass type II membrane protein</topology>
    </subcellularLocation>
</comment>
<evidence type="ECO:0000256" key="2">
    <source>
        <dbReference type="ARBA" id="ARBA00004401"/>
    </source>
</evidence>
<feature type="compositionally biased region" description="Low complexity" evidence="15">
    <location>
        <begin position="1"/>
        <end position="20"/>
    </location>
</feature>
<keyword evidence="6" id="KW-0378">Hydrolase</keyword>
<evidence type="ECO:0000256" key="15">
    <source>
        <dbReference type="SAM" id="MobiDB-lite"/>
    </source>
</evidence>
<keyword evidence="8" id="KW-0325">Glycoprotein</keyword>
<evidence type="ECO:0000256" key="8">
    <source>
        <dbReference type="ARBA" id="ARBA00023180"/>
    </source>
</evidence>
<dbReference type="EC" id="3.2.1.39" evidence="4"/>
<protein>
    <recommendedName>
        <fullName evidence="4">glucan endo-1,3-beta-D-glucosidase</fullName>
        <ecNumber evidence="4">3.2.1.39</ecNumber>
    </recommendedName>
    <alternativeName>
        <fullName evidence="14">Endo-1,3-beta-glucanase btgC</fullName>
    </alternativeName>
    <alternativeName>
        <fullName evidence="13">Laminarinase btgC</fullName>
    </alternativeName>
</protein>
<dbReference type="OrthoDB" id="68336at2759"/>
<proteinExistence type="inferred from homology"/>
<dbReference type="AlphaFoldDB" id="A0A0D6EMX5"/>
<evidence type="ECO:0000256" key="10">
    <source>
        <dbReference type="ARBA" id="ARBA00023316"/>
    </source>
</evidence>
<dbReference type="GO" id="GO:0005886">
    <property type="term" value="C:plasma membrane"/>
    <property type="evidence" value="ECO:0007669"/>
    <property type="project" value="UniProtKB-SubCell"/>
</dbReference>
<dbReference type="InterPro" id="IPR017853">
    <property type="entry name" value="GH"/>
</dbReference>
<evidence type="ECO:0000256" key="14">
    <source>
        <dbReference type="ARBA" id="ARBA00043078"/>
    </source>
</evidence>
<dbReference type="EMBL" id="CENE01000012">
    <property type="protein sequence ID" value="CEQ41231.1"/>
    <property type="molecule type" value="Genomic_DNA"/>
</dbReference>
<evidence type="ECO:0000256" key="5">
    <source>
        <dbReference type="ARBA" id="ARBA00022475"/>
    </source>
</evidence>
<dbReference type="GO" id="GO:0005576">
    <property type="term" value="C:extracellular region"/>
    <property type="evidence" value="ECO:0007669"/>
    <property type="project" value="TreeGrafter"/>
</dbReference>
<accession>A0A0D6EMX5</accession>
<evidence type="ECO:0000256" key="6">
    <source>
        <dbReference type="ARBA" id="ARBA00022801"/>
    </source>
</evidence>
<dbReference type="PANTHER" id="PTHR16631">
    <property type="entry name" value="GLUCAN 1,3-BETA-GLUCOSIDASE"/>
    <property type="match status" value="1"/>
</dbReference>
<evidence type="ECO:0000313" key="17">
    <source>
        <dbReference type="Proteomes" id="UP000243876"/>
    </source>
</evidence>
<keyword evidence="11" id="KW-0624">Polysaccharide degradation</keyword>
<evidence type="ECO:0000256" key="4">
    <source>
        <dbReference type="ARBA" id="ARBA00012780"/>
    </source>
</evidence>
<dbReference type="Gene3D" id="3.20.20.80">
    <property type="entry name" value="Glycosidases"/>
    <property type="match status" value="1"/>
</dbReference>
<gene>
    <name evidence="16" type="primary">SPOSA6832_02916</name>
</gene>
<evidence type="ECO:0000256" key="13">
    <source>
        <dbReference type="ARBA" id="ARBA00042373"/>
    </source>
</evidence>
<dbReference type="GO" id="GO:0000272">
    <property type="term" value="P:polysaccharide catabolic process"/>
    <property type="evidence" value="ECO:0007669"/>
    <property type="project" value="UniProtKB-KW"/>
</dbReference>
<evidence type="ECO:0000256" key="3">
    <source>
        <dbReference type="ARBA" id="ARBA00008773"/>
    </source>
</evidence>
<dbReference type="PANTHER" id="PTHR16631:SF17">
    <property type="entry name" value="GLUCAN ENDO-1,3-BETA-GLUCOSIDASE BTGC"/>
    <property type="match status" value="1"/>
</dbReference>
<comment type="catalytic activity">
    <reaction evidence="1">
        <text>Hydrolysis of (1-&gt;3)-beta-D-glucosidic linkages in (1-&gt;3)-beta-D-glucans.</text>
        <dbReference type="EC" id="3.2.1.39"/>
    </reaction>
</comment>
<comment type="similarity">
    <text evidence="3">Belongs to the glycosyl hydrolase 17 family.</text>
</comment>
<evidence type="ECO:0000256" key="1">
    <source>
        <dbReference type="ARBA" id="ARBA00000382"/>
    </source>
</evidence>
<keyword evidence="10" id="KW-0961">Cell wall biogenesis/degradation</keyword>
<dbReference type="InterPro" id="IPR050732">
    <property type="entry name" value="Beta-glucan_modifiers"/>
</dbReference>
<name>A0A0D6EMX5_SPOSA</name>
<dbReference type="SUPFAM" id="SSF51445">
    <property type="entry name" value="(Trans)glycosidases"/>
    <property type="match status" value="1"/>
</dbReference>
<reference evidence="17" key="1">
    <citation type="submission" date="2015-02" db="EMBL/GenBank/DDBJ databases">
        <authorList>
            <person name="Gon?alves P."/>
        </authorList>
    </citation>
    <scope>NUCLEOTIDE SEQUENCE [LARGE SCALE GENOMIC DNA]</scope>
</reference>
<keyword evidence="17" id="KW-1185">Reference proteome</keyword>
<feature type="compositionally biased region" description="Polar residues" evidence="15">
    <location>
        <begin position="23"/>
        <end position="35"/>
    </location>
</feature>
<dbReference type="GO" id="GO:0009277">
    <property type="term" value="C:fungal-type cell wall"/>
    <property type="evidence" value="ECO:0007669"/>
    <property type="project" value="TreeGrafter"/>
</dbReference>
<dbReference type="GO" id="GO:0009986">
    <property type="term" value="C:cell surface"/>
    <property type="evidence" value="ECO:0007669"/>
    <property type="project" value="TreeGrafter"/>
</dbReference>
<feature type="region of interest" description="Disordered" evidence="15">
    <location>
        <begin position="1"/>
        <end position="71"/>
    </location>
</feature>
<evidence type="ECO:0000256" key="11">
    <source>
        <dbReference type="ARBA" id="ARBA00023326"/>
    </source>
</evidence>
<evidence type="ECO:0000256" key="12">
    <source>
        <dbReference type="ARBA" id="ARBA00037649"/>
    </source>
</evidence>